<name>A0A068Y518_ECHMU</name>
<sequence length="160" mass="16966">MFARSNEPEVDGGGGGGVVYKEVERSVGKQAIPMARRAILASGGYSSREIILCTKMAVINCGRVGCQFPIKSDRIVCCKCSTAFHPECSDLCPEDYATKCGRGDWYCAICTAATTPIGDCGIGVATAKRADTAPPPHLLPISYLTSNPNKLRETMEIGNG</sequence>
<dbReference type="Proteomes" id="UP000017246">
    <property type="component" value="Unassembled WGS sequence"/>
</dbReference>
<reference evidence="1" key="1">
    <citation type="journal article" date="2013" name="Nature">
        <title>The genomes of four tapeworm species reveal adaptations to parasitism.</title>
        <authorList>
            <person name="Tsai I.J."/>
            <person name="Zarowiecki M."/>
            <person name="Holroyd N."/>
            <person name="Garciarrubio A."/>
            <person name="Sanchez-Flores A."/>
            <person name="Brooks K.L."/>
            <person name="Tracey A."/>
            <person name="Bobes R.J."/>
            <person name="Fragoso G."/>
            <person name="Sciutto E."/>
            <person name="Aslett M."/>
            <person name="Beasley H."/>
            <person name="Bennett H.M."/>
            <person name="Cai J."/>
            <person name="Camicia F."/>
            <person name="Clark R."/>
            <person name="Cucher M."/>
            <person name="De Silva N."/>
            <person name="Day T.A."/>
            <person name="Deplazes P."/>
            <person name="Estrada K."/>
            <person name="Fernandez C."/>
            <person name="Holland P.W."/>
            <person name="Hou J."/>
            <person name="Hu S."/>
            <person name="Huckvale T."/>
            <person name="Hung S.S."/>
            <person name="Kamenetzky L."/>
            <person name="Keane J.A."/>
            <person name="Kiss F."/>
            <person name="Koziol U."/>
            <person name="Lambert O."/>
            <person name="Liu K."/>
            <person name="Luo X."/>
            <person name="Luo Y."/>
            <person name="Macchiaroli N."/>
            <person name="Nichol S."/>
            <person name="Paps J."/>
            <person name="Parkinson J."/>
            <person name="Pouchkina-Stantcheva N."/>
            <person name="Riddiford N."/>
            <person name="Rosenzvit M."/>
            <person name="Salinas G."/>
            <person name="Wasmuth J.D."/>
            <person name="Zamanian M."/>
            <person name="Zheng Y."/>
            <person name="Cai X."/>
            <person name="Soberon X."/>
            <person name="Olson P.D."/>
            <person name="Laclette J.P."/>
            <person name="Brehm K."/>
            <person name="Berriman M."/>
            <person name="Garciarrubio A."/>
            <person name="Bobes R.J."/>
            <person name="Fragoso G."/>
            <person name="Sanchez-Flores A."/>
            <person name="Estrada K."/>
            <person name="Cevallos M.A."/>
            <person name="Morett E."/>
            <person name="Gonzalez V."/>
            <person name="Portillo T."/>
            <person name="Ochoa-Leyva A."/>
            <person name="Jose M.V."/>
            <person name="Sciutto E."/>
            <person name="Landa A."/>
            <person name="Jimenez L."/>
            <person name="Valdes V."/>
            <person name="Carrero J.C."/>
            <person name="Larralde C."/>
            <person name="Morales-Montor J."/>
            <person name="Limon-Lason J."/>
            <person name="Soberon X."/>
            <person name="Laclette J.P."/>
        </authorList>
    </citation>
    <scope>NUCLEOTIDE SEQUENCE [LARGE SCALE GENOMIC DNA]</scope>
</reference>
<evidence type="ECO:0008006" key="3">
    <source>
        <dbReference type="Google" id="ProtNLM"/>
    </source>
</evidence>
<evidence type="ECO:0000313" key="2">
    <source>
        <dbReference type="Proteomes" id="UP000017246"/>
    </source>
</evidence>
<evidence type="ECO:0000313" key="1">
    <source>
        <dbReference type="EMBL" id="CDS38288.1"/>
    </source>
</evidence>
<proteinExistence type="predicted"/>
<organism evidence="1 2">
    <name type="scientific">Echinococcus multilocularis</name>
    <name type="common">Fox tapeworm</name>
    <dbReference type="NCBI Taxonomy" id="6211"/>
    <lineage>
        <taxon>Eukaryota</taxon>
        <taxon>Metazoa</taxon>
        <taxon>Spiralia</taxon>
        <taxon>Lophotrochozoa</taxon>
        <taxon>Platyhelminthes</taxon>
        <taxon>Cestoda</taxon>
        <taxon>Eucestoda</taxon>
        <taxon>Cyclophyllidea</taxon>
        <taxon>Taeniidae</taxon>
        <taxon>Echinococcus</taxon>
    </lineage>
</organism>
<dbReference type="SUPFAM" id="SSF57903">
    <property type="entry name" value="FYVE/PHD zinc finger"/>
    <property type="match status" value="1"/>
</dbReference>
<dbReference type="EMBL" id="LN902841">
    <property type="protein sequence ID" value="CDS38288.1"/>
    <property type="molecule type" value="Genomic_DNA"/>
</dbReference>
<dbReference type="AlphaFoldDB" id="A0A068Y518"/>
<keyword evidence="2" id="KW-1185">Reference proteome</keyword>
<reference evidence="1" key="2">
    <citation type="submission" date="2015-11" db="EMBL/GenBank/DDBJ databases">
        <authorList>
            <person name="Zhang Y."/>
            <person name="Guo Z."/>
        </authorList>
    </citation>
    <scope>NUCLEOTIDE SEQUENCE</scope>
</reference>
<dbReference type="OrthoDB" id="6288734at2759"/>
<dbReference type="STRING" id="6211.A0A068Y518"/>
<gene>
    <name evidence="1" type="ORF">EmuJ_000567600</name>
</gene>
<dbReference type="InterPro" id="IPR011011">
    <property type="entry name" value="Znf_FYVE_PHD"/>
</dbReference>
<accession>A0A068Y518</accession>
<protein>
    <recommendedName>
        <fullName evidence="3">PHD-type domain-containing protein</fullName>
    </recommendedName>
</protein>